<evidence type="ECO:0000313" key="1">
    <source>
        <dbReference type="EMBL" id="KAK3611228.1"/>
    </source>
</evidence>
<accession>A0AAE0TKI9</accession>
<reference evidence="1" key="3">
    <citation type="submission" date="2023-05" db="EMBL/GenBank/DDBJ databases">
        <authorList>
            <person name="Smith C.H."/>
        </authorList>
    </citation>
    <scope>NUCLEOTIDE SEQUENCE</scope>
    <source>
        <strain evidence="1">CHS0354</strain>
        <tissue evidence="1">Mantle</tissue>
    </source>
</reference>
<reference evidence="1" key="2">
    <citation type="journal article" date="2021" name="Genome Biol. Evol.">
        <title>Developing a high-quality reference genome for a parasitic bivalve with doubly uniparental inheritance (Bivalvia: Unionida).</title>
        <authorList>
            <person name="Smith C.H."/>
        </authorList>
    </citation>
    <scope>NUCLEOTIDE SEQUENCE</scope>
    <source>
        <strain evidence="1">CHS0354</strain>
        <tissue evidence="1">Mantle</tissue>
    </source>
</reference>
<name>A0AAE0TKI9_9BIVA</name>
<organism evidence="1 2">
    <name type="scientific">Potamilus streckersoni</name>
    <dbReference type="NCBI Taxonomy" id="2493646"/>
    <lineage>
        <taxon>Eukaryota</taxon>
        <taxon>Metazoa</taxon>
        <taxon>Spiralia</taxon>
        <taxon>Lophotrochozoa</taxon>
        <taxon>Mollusca</taxon>
        <taxon>Bivalvia</taxon>
        <taxon>Autobranchia</taxon>
        <taxon>Heteroconchia</taxon>
        <taxon>Palaeoheterodonta</taxon>
        <taxon>Unionida</taxon>
        <taxon>Unionoidea</taxon>
        <taxon>Unionidae</taxon>
        <taxon>Ambleminae</taxon>
        <taxon>Lampsilini</taxon>
        <taxon>Potamilus</taxon>
    </lineage>
</organism>
<dbReference type="EMBL" id="JAEAOA010000375">
    <property type="protein sequence ID" value="KAK3611228.1"/>
    <property type="molecule type" value="Genomic_DNA"/>
</dbReference>
<dbReference type="AlphaFoldDB" id="A0AAE0TKI9"/>
<proteinExistence type="predicted"/>
<reference evidence="1" key="1">
    <citation type="journal article" date="2021" name="Genome Biol. Evol.">
        <title>A High-Quality Reference Genome for a Parasitic Bivalve with Doubly Uniparental Inheritance (Bivalvia: Unionida).</title>
        <authorList>
            <person name="Smith C.H."/>
        </authorList>
    </citation>
    <scope>NUCLEOTIDE SEQUENCE</scope>
    <source>
        <strain evidence="1">CHS0354</strain>
    </source>
</reference>
<gene>
    <name evidence="1" type="ORF">CHS0354_005238</name>
</gene>
<sequence>MYIDHPRVSLYTKSEKKKKYLHNSVTQSLLEYDDFRNKQKNELERSTTSIKDEKLSTDECVSLSNRILNQDENDHLVKEKPEEAKERRQRLYVDESQGDYIKYIDVYLLFH</sequence>
<evidence type="ECO:0000313" key="2">
    <source>
        <dbReference type="Proteomes" id="UP001195483"/>
    </source>
</evidence>
<keyword evidence="2" id="KW-1185">Reference proteome</keyword>
<protein>
    <submittedName>
        <fullName evidence="1">Uncharacterized protein</fullName>
    </submittedName>
</protein>
<dbReference type="Proteomes" id="UP001195483">
    <property type="component" value="Unassembled WGS sequence"/>
</dbReference>
<comment type="caution">
    <text evidence="1">The sequence shown here is derived from an EMBL/GenBank/DDBJ whole genome shotgun (WGS) entry which is preliminary data.</text>
</comment>